<keyword evidence="3" id="KW-0520">NAD</keyword>
<dbReference type="SUPFAM" id="SSF51735">
    <property type="entry name" value="NAD(P)-binding Rossmann-fold domains"/>
    <property type="match status" value="1"/>
</dbReference>
<dbReference type="GO" id="GO:0004617">
    <property type="term" value="F:phosphoglycerate dehydrogenase activity"/>
    <property type="evidence" value="ECO:0007669"/>
    <property type="project" value="UniProtKB-ARBA"/>
</dbReference>
<name>G4QLY2_GLANF</name>
<dbReference type="GO" id="GO:0006564">
    <property type="term" value="P:L-serine biosynthetic process"/>
    <property type="evidence" value="ECO:0007669"/>
    <property type="project" value="UniProtKB-ARBA"/>
</dbReference>
<dbReference type="InterPro" id="IPR006139">
    <property type="entry name" value="D-isomer_2_OHA_DH_cat_dom"/>
</dbReference>
<sequence length="311" mass="33865">MKIAVTSKAFAKNETLKSELQSFFPDCRFNTSGRLLNESELIEFLGDCDGAIVAMEQIQAPVLDDVNLLKVIAKFGVGLNNIDLSYCQKNGIPVKWTAGINRQSVAEMALGFMLMLIRNLYTTSNQLKKGEWNKSGGQSLYGKTIGIIGMGHIGQELTHLLKPFACRVLANDVVDINEFCEKNGVVSVGKETIYAEADIISLHTPLNTSTVQFIDATAFHKMTKKPIFINTARGELVNLQDLHDALLNGQLYGAAIDVYDVEPPTHKELISMPNLVCTPHIGGNSAEATLAMGRSAISHLVDSLLGAANER</sequence>
<dbReference type="Pfam" id="PF02826">
    <property type="entry name" value="2-Hacid_dh_C"/>
    <property type="match status" value="1"/>
</dbReference>
<proteinExistence type="inferred from homology"/>
<evidence type="ECO:0000256" key="1">
    <source>
        <dbReference type="ARBA" id="ARBA00005854"/>
    </source>
</evidence>
<dbReference type="EMBL" id="CP003060">
    <property type="protein sequence ID" value="AEP30472.1"/>
    <property type="molecule type" value="Genomic_DNA"/>
</dbReference>
<dbReference type="KEGG" id="gni:GNIT_2375"/>
<comment type="similarity">
    <text evidence="1 4">Belongs to the D-isomer specific 2-hydroxyacid dehydrogenase family.</text>
</comment>
<dbReference type="CDD" id="cd12172">
    <property type="entry name" value="PGDH_like_2"/>
    <property type="match status" value="1"/>
</dbReference>
<evidence type="ECO:0000256" key="3">
    <source>
        <dbReference type="ARBA" id="ARBA00023027"/>
    </source>
</evidence>
<dbReference type="STRING" id="1085623.GNIT_2375"/>
<gene>
    <name evidence="7" type="primary">serA</name>
    <name evidence="7" type="ordered locus">GNIT_2375</name>
</gene>
<dbReference type="FunFam" id="3.40.50.720:FF:000041">
    <property type="entry name" value="D-3-phosphoglycerate dehydrogenase"/>
    <property type="match status" value="1"/>
</dbReference>
<dbReference type="OrthoDB" id="9805416at2"/>
<dbReference type="InterPro" id="IPR029753">
    <property type="entry name" value="D-isomer_DH_CS"/>
</dbReference>
<dbReference type="AlphaFoldDB" id="G4QLY2"/>
<reference evidence="7 8" key="1">
    <citation type="journal article" date="2011" name="J. Bacteriol.">
        <title>Complete genome sequence of seawater bacterium Glaciecola nitratireducens FR1064T.</title>
        <authorList>
            <person name="Bian F."/>
            <person name="Qin Q.L."/>
            <person name="Xie B.B."/>
            <person name="Shu Y.L."/>
            <person name="Zhang X.Y."/>
            <person name="Yu Y."/>
            <person name="Chen B."/>
            <person name="Chen X.L."/>
            <person name="Zhou B.C."/>
            <person name="Zhang Y.Z."/>
        </authorList>
    </citation>
    <scope>NUCLEOTIDE SEQUENCE [LARGE SCALE GENOMIC DNA]</scope>
    <source>
        <strain evidence="8">JCM 12485 / KCTC 12276 / FR1064</strain>
    </source>
</reference>
<dbReference type="InterPro" id="IPR006140">
    <property type="entry name" value="D-isomer_DH_NAD-bd"/>
</dbReference>
<dbReference type="Proteomes" id="UP000009282">
    <property type="component" value="Chromosome"/>
</dbReference>
<dbReference type="InterPro" id="IPR036291">
    <property type="entry name" value="NAD(P)-bd_dom_sf"/>
</dbReference>
<feature type="domain" description="D-isomer specific 2-hydroxyacid dehydrogenase NAD-binding" evidence="6">
    <location>
        <begin position="110"/>
        <end position="282"/>
    </location>
</feature>
<evidence type="ECO:0000313" key="7">
    <source>
        <dbReference type="EMBL" id="AEP30472.1"/>
    </source>
</evidence>
<dbReference type="GO" id="GO:0051287">
    <property type="term" value="F:NAD binding"/>
    <property type="evidence" value="ECO:0007669"/>
    <property type="project" value="InterPro"/>
</dbReference>
<evidence type="ECO:0000313" key="8">
    <source>
        <dbReference type="Proteomes" id="UP000009282"/>
    </source>
</evidence>
<evidence type="ECO:0000256" key="4">
    <source>
        <dbReference type="RuleBase" id="RU003719"/>
    </source>
</evidence>
<dbReference type="PANTHER" id="PTHR42789">
    <property type="entry name" value="D-ISOMER SPECIFIC 2-HYDROXYACID DEHYDROGENASE FAMILY PROTEIN (AFU_ORTHOLOGUE AFUA_6G10090)"/>
    <property type="match status" value="1"/>
</dbReference>
<dbReference type="Gene3D" id="3.40.50.720">
    <property type="entry name" value="NAD(P)-binding Rossmann-like Domain"/>
    <property type="match status" value="2"/>
</dbReference>
<accession>G4QLY2</accession>
<dbReference type="InterPro" id="IPR050857">
    <property type="entry name" value="D-2-hydroxyacid_DH"/>
</dbReference>
<dbReference type="HOGENOM" id="CLU_019796_1_3_6"/>
<dbReference type="Pfam" id="PF00389">
    <property type="entry name" value="2-Hacid_dh"/>
    <property type="match status" value="1"/>
</dbReference>
<dbReference type="PROSITE" id="PS00670">
    <property type="entry name" value="D_2_HYDROXYACID_DH_2"/>
    <property type="match status" value="1"/>
</dbReference>
<organism evidence="7 8">
    <name type="scientific">Glaciecola nitratireducens (strain JCM 12485 / KCTC 12276 / FR1064)</name>
    <dbReference type="NCBI Taxonomy" id="1085623"/>
    <lineage>
        <taxon>Bacteria</taxon>
        <taxon>Pseudomonadati</taxon>
        <taxon>Pseudomonadota</taxon>
        <taxon>Gammaproteobacteria</taxon>
        <taxon>Alteromonadales</taxon>
        <taxon>Alteromonadaceae</taxon>
        <taxon>Brumicola</taxon>
    </lineage>
</organism>
<evidence type="ECO:0000259" key="6">
    <source>
        <dbReference type="Pfam" id="PF02826"/>
    </source>
</evidence>
<dbReference type="eggNOG" id="COG0111">
    <property type="taxonomic scope" value="Bacteria"/>
</dbReference>
<dbReference type="GO" id="GO:0047545">
    <property type="term" value="F:(S)-2-hydroxyglutarate dehydrogenase activity"/>
    <property type="evidence" value="ECO:0007669"/>
    <property type="project" value="UniProtKB-ARBA"/>
</dbReference>
<keyword evidence="2 4" id="KW-0560">Oxidoreductase</keyword>
<evidence type="ECO:0000259" key="5">
    <source>
        <dbReference type="Pfam" id="PF00389"/>
    </source>
</evidence>
<dbReference type="PANTHER" id="PTHR42789:SF1">
    <property type="entry name" value="D-ISOMER SPECIFIC 2-HYDROXYACID DEHYDROGENASE FAMILY PROTEIN (AFU_ORTHOLOGUE AFUA_6G10090)"/>
    <property type="match status" value="1"/>
</dbReference>
<protein>
    <submittedName>
        <fullName evidence="7">D-isomer specific 2-hydroxyacid dehydrogenase</fullName>
    </submittedName>
</protein>
<feature type="domain" description="D-isomer specific 2-hydroxyacid dehydrogenase catalytic" evidence="5">
    <location>
        <begin position="23"/>
        <end position="306"/>
    </location>
</feature>
<dbReference type="RefSeq" id="WP_014109345.1">
    <property type="nucleotide sequence ID" value="NC_016041.1"/>
</dbReference>
<evidence type="ECO:0000256" key="2">
    <source>
        <dbReference type="ARBA" id="ARBA00023002"/>
    </source>
</evidence>
<dbReference type="SUPFAM" id="SSF52283">
    <property type="entry name" value="Formate/glycerate dehydrogenase catalytic domain-like"/>
    <property type="match status" value="1"/>
</dbReference>
<keyword evidence="8" id="KW-1185">Reference proteome</keyword>